<keyword evidence="2" id="KW-1185">Reference proteome</keyword>
<proteinExistence type="predicted"/>
<dbReference type="Proteomes" id="UP000054324">
    <property type="component" value="Unassembled WGS sequence"/>
</dbReference>
<gene>
    <name evidence="1" type="ORF">T265_06989</name>
</gene>
<evidence type="ECO:0000313" key="2">
    <source>
        <dbReference type="Proteomes" id="UP000054324"/>
    </source>
</evidence>
<sequence>MNYAIRLPWMVHIFGESGSMRPLNEGILKLNRFDSATDLAEVIGNPSSAMRVNADGYRR</sequence>
<dbReference type="CTD" id="20321168"/>
<name>A0A074ZE90_OPIVI</name>
<protein>
    <submittedName>
        <fullName evidence="1">Uncharacterized protein</fullName>
    </submittedName>
</protein>
<accession>A0A074ZE90</accession>
<dbReference type="AlphaFoldDB" id="A0A074ZE90"/>
<dbReference type="RefSeq" id="XP_009170670.1">
    <property type="nucleotide sequence ID" value="XM_009172406.1"/>
</dbReference>
<dbReference type="KEGG" id="ovi:T265_06989"/>
<evidence type="ECO:0000313" key="1">
    <source>
        <dbReference type="EMBL" id="KER25586.1"/>
    </source>
</evidence>
<organism evidence="1 2">
    <name type="scientific">Opisthorchis viverrini</name>
    <name type="common">Southeast Asian liver fluke</name>
    <dbReference type="NCBI Taxonomy" id="6198"/>
    <lineage>
        <taxon>Eukaryota</taxon>
        <taxon>Metazoa</taxon>
        <taxon>Spiralia</taxon>
        <taxon>Lophotrochozoa</taxon>
        <taxon>Platyhelminthes</taxon>
        <taxon>Trematoda</taxon>
        <taxon>Digenea</taxon>
        <taxon>Opisthorchiida</taxon>
        <taxon>Opisthorchiata</taxon>
        <taxon>Opisthorchiidae</taxon>
        <taxon>Opisthorchis</taxon>
    </lineage>
</organism>
<reference evidence="1 2" key="1">
    <citation type="submission" date="2013-11" db="EMBL/GenBank/DDBJ databases">
        <title>Opisthorchis viverrini - life in the bile duct.</title>
        <authorList>
            <person name="Young N.D."/>
            <person name="Nagarajan N."/>
            <person name="Lin S.J."/>
            <person name="Korhonen P.K."/>
            <person name="Jex A.R."/>
            <person name="Hall R.S."/>
            <person name="Safavi-Hemami H."/>
            <person name="Kaewkong W."/>
            <person name="Bertrand D."/>
            <person name="Gao S."/>
            <person name="Seet Q."/>
            <person name="Wongkham S."/>
            <person name="Teh B.T."/>
            <person name="Wongkham C."/>
            <person name="Intapan P.M."/>
            <person name="Maleewong W."/>
            <person name="Yang X."/>
            <person name="Hu M."/>
            <person name="Wang Z."/>
            <person name="Hofmann A."/>
            <person name="Sternberg P.W."/>
            <person name="Tan P."/>
            <person name="Wang J."/>
            <person name="Gasser R.B."/>
        </authorList>
    </citation>
    <scope>NUCLEOTIDE SEQUENCE [LARGE SCALE GENOMIC DNA]</scope>
</reference>
<dbReference type="EMBL" id="KL596772">
    <property type="protein sequence ID" value="KER25586.1"/>
    <property type="molecule type" value="Genomic_DNA"/>
</dbReference>
<dbReference type="GeneID" id="20321168"/>